<dbReference type="EMBL" id="CP017243">
    <property type="protein sequence ID" value="APO77722.1"/>
    <property type="molecule type" value="Genomic_DNA"/>
</dbReference>
<dbReference type="InterPro" id="IPR049240">
    <property type="entry name" value="DUF6875"/>
</dbReference>
<geneLocation type="plasmid" evidence="3">
    <name>prsp8c3b</name>
</geneLocation>
<accession>A0A1L5PC71</accession>
<organism evidence="2 3">
    <name type="scientific">Rhizobium etli 8C-3</name>
    <dbReference type="NCBI Taxonomy" id="538025"/>
    <lineage>
        <taxon>Bacteria</taxon>
        <taxon>Pseudomonadati</taxon>
        <taxon>Pseudomonadota</taxon>
        <taxon>Alphaproteobacteria</taxon>
        <taxon>Hyphomicrobiales</taxon>
        <taxon>Rhizobiaceae</taxon>
        <taxon>Rhizobium/Agrobacterium group</taxon>
        <taxon>Rhizobium</taxon>
    </lineage>
</organism>
<name>A0A1L5PC71_RHIET</name>
<dbReference type="Proteomes" id="UP000185109">
    <property type="component" value="Plasmid pRsp8C3b"/>
</dbReference>
<protein>
    <recommendedName>
        <fullName evidence="1">DUF6875 domain-containing protein</fullName>
    </recommendedName>
</protein>
<dbReference type="Pfam" id="PF21780">
    <property type="entry name" value="DUF6875"/>
    <property type="match status" value="1"/>
</dbReference>
<keyword evidence="2" id="KW-0614">Plasmid</keyword>
<dbReference type="AlphaFoldDB" id="A0A1L5PC71"/>
<feature type="domain" description="DUF6875" evidence="1">
    <location>
        <begin position="79"/>
        <end position="256"/>
    </location>
</feature>
<evidence type="ECO:0000259" key="1">
    <source>
        <dbReference type="Pfam" id="PF21780"/>
    </source>
</evidence>
<reference evidence="2 3" key="1">
    <citation type="submission" date="2016-09" db="EMBL/GenBank/DDBJ databases">
        <title>The complete genome sequences of Rhizobium gallicum, symbiovars gallicum and phaseoli, symbionts associated to common bean (Phaseolus vulgaris).</title>
        <authorList>
            <person name="Bustos P."/>
            <person name="Santamaria R.I."/>
            <person name="Perez-Carrascal O.M."/>
            <person name="Juarez S."/>
            <person name="Lozano L."/>
            <person name="Martinez-Flores I."/>
            <person name="Martinez-Romero E."/>
            <person name="Cevallos M."/>
            <person name="Romero D."/>
            <person name="Davila G."/>
            <person name="Gonzalez V."/>
        </authorList>
    </citation>
    <scope>NUCLEOTIDE SEQUENCE [LARGE SCALE GENOMIC DNA]</scope>
    <source>
        <strain evidence="2 3">8C-3</strain>
        <plasmid evidence="3">Plasmid prsp8c3b</plasmid>
    </source>
</reference>
<gene>
    <name evidence="2" type="ORF">AM571_PB00445</name>
</gene>
<proteinExistence type="predicted"/>
<sequence>MIGPRPARPPPELACKSPTFRFARGFSNQGSEMNKEIWKDYSQPFGTIGPLMTVGEILEKNIDAGYNAYDEYANAALQKFARYASEFLSNPHPHLGRDGSVCPFVPEALTKGLLRVAASQAVAVDEIENDLARMLAVFSQMKPVKSFNDRTGDWIYKAIIIALPGIQDEGEIIRIGQLQKRLKPDFIQEGFMIGEFYPGCPEPGLHNRMFRPLDTTVPALAIRHITKYDAPFMLDSDKCLEAYFSIFGNEGRRRIRQLLERTA</sequence>
<evidence type="ECO:0000313" key="3">
    <source>
        <dbReference type="Proteomes" id="UP000185109"/>
    </source>
</evidence>
<evidence type="ECO:0000313" key="2">
    <source>
        <dbReference type="EMBL" id="APO77722.1"/>
    </source>
</evidence>